<name>A0A096P9W9_OSTTA</name>
<dbReference type="GO" id="GO:0015977">
    <property type="term" value="P:carbon fixation"/>
    <property type="evidence" value="ECO:0007669"/>
    <property type="project" value="UniProtKB-KW"/>
</dbReference>
<reference evidence="4 5" key="2">
    <citation type="journal article" date="2014" name="BMC Genomics">
        <title>An improved genome of the model marine alga Ostreococcus tauri unfolds by assessing Illumina de novo assemblies.</title>
        <authorList>
            <person name="Blanc-Mathieu R."/>
            <person name="Verhelst B."/>
            <person name="Derelle E."/>
            <person name="Rombauts S."/>
            <person name="Bouget F.Y."/>
            <person name="Carre I."/>
            <person name="Chateau A."/>
            <person name="Eyre-Walker A."/>
            <person name="Grimsley N."/>
            <person name="Moreau H."/>
            <person name="Piegu B."/>
            <person name="Rivals E."/>
            <person name="Schackwitz W."/>
            <person name="Van de Peer Y."/>
            <person name="Piganeau G."/>
        </authorList>
    </citation>
    <scope>NUCLEOTIDE SEQUENCE [LARGE SCALE GENOMIC DNA]</scope>
    <source>
        <strain evidence="5">OTTH 0595 / CCAP 157/2 / RCC745</strain>
    </source>
</reference>
<dbReference type="PANTHER" id="PTHR33791:SF1">
    <property type="entry name" value="RUBISCO CHAPERONE RBCX"/>
    <property type="match status" value="1"/>
</dbReference>
<dbReference type="Gene3D" id="1.10.1200.210">
    <property type="entry name" value="Chaperonin-like RbcX"/>
    <property type="match status" value="1"/>
</dbReference>
<protein>
    <submittedName>
        <fullName evidence="4">Chaperonin-like RbcX</fullName>
    </submittedName>
</protein>
<accession>A0A096P9W9</accession>
<dbReference type="GO" id="GO:0110102">
    <property type="term" value="P:ribulose bisphosphate carboxylase complex assembly"/>
    <property type="evidence" value="ECO:0007669"/>
    <property type="project" value="InterPro"/>
</dbReference>
<comment type="caution">
    <text evidence="4">The sequence shown here is derived from an EMBL/GenBank/DDBJ whole genome shotgun (WGS) entry which is preliminary data.</text>
</comment>
<evidence type="ECO:0000313" key="4">
    <source>
        <dbReference type="EMBL" id="CEG01735.1"/>
    </source>
</evidence>
<dbReference type="Proteomes" id="UP000009170">
    <property type="component" value="Unassembled WGS sequence"/>
</dbReference>
<dbReference type="RefSeq" id="XP_022841137.1">
    <property type="nucleotide sequence ID" value="XM_022982380.1"/>
</dbReference>
<evidence type="ECO:0000313" key="5">
    <source>
        <dbReference type="Proteomes" id="UP000009170"/>
    </source>
</evidence>
<reference evidence="5" key="1">
    <citation type="journal article" date="2006" name="Proc. Natl. Acad. Sci. U.S.A.">
        <title>Genome analysis of the smallest free-living eukaryote Ostreococcus tauri unveils many unique features.</title>
        <authorList>
            <person name="Derelle E."/>
            <person name="Ferraz C."/>
            <person name="Rombauts S."/>
            <person name="Rouze P."/>
            <person name="Worden A.Z."/>
            <person name="Robbens S."/>
            <person name="Partensky F."/>
            <person name="Degroeve S."/>
            <person name="Echeynie S."/>
            <person name="Cooke R."/>
            <person name="Saeys Y."/>
            <person name="Wuyts J."/>
            <person name="Jabbari K."/>
            <person name="Bowler C."/>
            <person name="Panaud O."/>
            <person name="Piegu B."/>
            <person name="Ball S.G."/>
            <person name="Ral J.-P."/>
            <person name="Bouget F.-Y."/>
            <person name="Piganeau G."/>
            <person name="De Baets B."/>
            <person name="Picard A."/>
            <person name="Delseny M."/>
            <person name="Demaille J."/>
            <person name="Van de Peer Y."/>
            <person name="Moreau H."/>
        </authorList>
    </citation>
    <scope>NUCLEOTIDE SEQUENCE [LARGE SCALE GENOMIC DNA]</scope>
    <source>
        <strain evidence="5">OTTH 0595 / CCAP 157/2 / RCC745</strain>
    </source>
</reference>
<dbReference type="InParanoid" id="A0A096P9W9"/>
<keyword evidence="5" id="KW-1185">Reference proteome</keyword>
<evidence type="ECO:0000256" key="3">
    <source>
        <dbReference type="ARBA" id="ARBA00023300"/>
    </source>
</evidence>
<proteinExistence type="predicted"/>
<dbReference type="EMBL" id="CAID01000015">
    <property type="protein sequence ID" value="CEG01735.1"/>
    <property type="molecule type" value="Genomic_DNA"/>
</dbReference>
<keyword evidence="1" id="KW-0602">Photosynthesis</keyword>
<evidence type="ECO:0000256" key="2">
    <source>
        <dbReference type="ARBA" id="ARBA00023186"/>
    </source>
</evidence>
<sequence>MRADPAHLPSTSGRARACANRARSRITRARTIARASGDDVDDAARARFASVNFHGVSPEDKASAALCDLLTMSAVRVVIDQMSGSRHRSPMAPKLIDYLQQKPLRAGASAWLAELMAHEDLDHRAVALRIIETRKVLAATREGFDYDWMREETLEGLARENLELSRALAGSSFGDAPET</sequence>
<evidence type="ECO:0000256" key="1">
    <source>
        <dbReference type="ARBA" id="ARBA00022531"/>
    </source>
</evidence>
<dbReference type="OrthoDB" id="497887at2759"/>
<keyword evidence="3" id="KW-0120">Carbon dioxide fixation</keyword>
<dbReference type="KEGG" id="ota:OT_ostta15g01105"/>
<dbReference type="GO" id="GO:0044183">
    <property type="term" value="F:protein folding chaperone"/>
    <property type="evidence" value="ECO:0007669"/>
    <property type="project" value="InterPro"/>
</dbReference>
<dbReference type="InterPro" id="IPR003435">
    <property type="entry name" value="Chaperonin_RcbX"/>
</dbReference>
<dbReference type="AlphaFoldDB" id="A0A096P9W9"/>
<dbReference type="GO" id="GO:0015979">
    <property type="term" value="P:photosynthesis"/>
    <property type="evidence" value="ECO:0007669"/>
    <property type="project" value="UniProtKB-KW"/>
</dbReference>
<dbReference type="InterPro" id="IPR038052">
    <property type="entry name" value="Chaperonin_RbcX_sf"/>
</dbReference>
<dbReference type="Pfam" id="PF02341">
    <property type="entry name" value="RbcX"/>
    <property type="match status" value="1"/>
</dbReference>
<dbReference type="PANTHER" id="PTHR33791">
    <property type="entry name" value="CHAPERONIN-LIKE RBCX PROTEIN 1, CHLOROPLASTIC"/>
    <property type="match status" value="1"/>
</dbReference>
<organism evidence="4 5">
    <name type="scientific">Ostreococcus tauri</name>
    <name type="common">Marine green alga</name>
    <dbReference type="NCBI Taxonomy" id="70448"/>
    <lineage>
        <taxon>Eukaryota</taxon>
        <taxon>Viridiplantae</taxon>
        <taxon>Chlorophyta</taxon>
        <taxon>Mamiellophyceae</taxon>
        <taxon>Mamiellales</taxon>
        <taxon>Bathycoccaceae</taxon>
        <taxon>Ostreococcus</taxon>
    </lineage>
</organism>
<gene>
    <name evidence="4" type="ORF">OT_ostta15g01105</name>
</gene>
<keyword evidence="2" id="KW-0143">Chaperone</keyword>
<dbReference type="GeneID" id="9830702"/>
<dbReference type="SUPFAM" id="SSF158615">
    <property type="entry name" value="RbcX-like"/>
    <property type="match status" value="1"/>
</dbReference>